<keyword evidence="3" id="KW-1185">Reference proteome</keyword>
<comment type="caution">
    <text evidence="2">The sequence shown here is derived from an EMBL/GenBank/DDBJ whole genome shotgun (WGS) entry which is preliminary data.</text>
</comment>
<proteinExistence type="predicted"/>
<feature type="compositionally biased region" description="Basic and acidic residues" evidence="1">
    <location>
        <begin position="250"/>
        <end position="282"/>
    </location>
</feature>
<feature type="compositionally biased region" description="Low complexity" evidence="1">
    <location>
        <begin position="172"/>
        <end position="181"/>
    </location>
</feature>
<gene>
    <name evidence="2" type="ORF">RM445_21890</name>
</gene>
<dbReference type="EMBL" id="JAVREJ010000017">
    <property type="protein sequence ID" value="MDT0352186.1"/>
    <property type="molecule type" value="Genomic_DNA"/>
</dbReference>
<organism evidence="2 3">
    <name type="scientific">Pseudonocardia charpentierae</name>
    <dbReference type="NCBI Taxonomy" id="3075545"/>
    <lineage>
        <taxon>Bacteria</taxon>
        <taxon>Bacillati</taxon>
        <taxon>Actinomycetota</taxon>
        <taxon>Actinomycetes</taxon>
        <taxon>Pseudonocardiales</taxon>
        <taxon>Pseudonocardiaceae</taxon>
        <taxon>Pseudonocardia</taxon>
    </lineage>
</organism>
<evidence type="ECO:0000313" key="2">
    <source>
        <dbReference type="EMBL" id="MDT0352186.1"/>
    </source>
</evidence>
<feature type="compositionally biased region" description="Low complexity" evidence="1">
    <location>
        <begin position="118"/>
        <end position="147"/>
    </location>
</feature>
<name>A0ABU2NEL4_9PSEU</name>
<accession>A0ABU2NEL4</accession>
<dbReference type="Proteomes" id="UP001183202">
    <property type="component" value="Unassembled WGS sequence"/>
</dbReference>
<evidence type="ECO:0000313" key="3">
    <source>
        <dbReference type="Proteomes" id="UP001183202"/>
    </source>
</evidence>
<evidence type="ECO:0000256" key="1">
    <source>
        <dbReference type="SAM" id="MobiDB-lite"/>
    </source>
</evidence>
<sequence length="309" mass="30857">MPFSRRRRARSTTTLSGAVAHRLLDGSDDAPAPLRQLLAAATAPASEAELQGEDAARAAFRSAVHATPDPLRDSRRVRATTTTGILTAKIIAALALTATTAGGVALATNSYSAHLQSPVVSGSAGAGAQVSGVSPSGMTTSTSTPTPEGDDRSDSSASLGDDGEAAADGTVPSRAPAAPSRGPGGPCEARCTTNATESPVGPPGQPGQHSSPPSRAGSGDNSGNDDEPKKENADNGGPDNAKNPNSGNKPVKEKKEKSADNGKKPEKSNKSDGAKNPGKNDKVGGNGRSDPGSKQAGAEKGANKKKTDA</sequence>
<dbReference type="RefSeq" id="WP_311558696.1">
    <property type="nucleotide sequence ID" value="NZ_JAVREJ010000017.1"/>
</dbReference>
<feature type="region of interest" description="Disordered" evidence="1">
    <location>
        <begin position="118"/>
        <end position="309"/>
    </location>
</feature>
<protein>
    <submittedName>
        <fullName evidence="2">Uncharacterized protein</fullName>
    </submittedName>
</protein>
<reference evidence="3" key="1">
    <citation type="submission" date="2023-07" db="EMBL/GenBank/DDBJ databases">
        <title>30 novel species of actinomycetes from the DSMZ collection.</title>
        <authorList>
            <person name="Nouioui I."/>
        </authorList>
    </citation>
    <scope>NUCLEOTIDE SEQUENCE [LARGE SCALE GENOMIC DNA]</scope>
    <source>
        <strain evidence="3">DSM 45834</strain>
    </source>
</reference>